<evidence type="ECO:0000313" key="4">
    <source>
        <dbReference type="Proteomes" id="UP001500416"/>
    </source>
</evidence>
<dbReference type="InterPro" id="IPR009012">
    <property type="entry name" value="GrpE_head"/>
</dbReference>
<evidence type="ECO:0000256" key="2">
    <source>
        <dbReference type="SAM" id="SignalP"/>
    </source>
</evidence>
<dbReference type="Gene3D" id="2.30.22.10">
    <property type="entry name" value="Head domain of nucleotide exchange factor GrpE"/>
    <property type="match status" value="1"/>
</dbReference>
<name>A0ABP3DJA3_9PSEU</name>
<organism evidence="3 4">
    <name type="scientific">Saccharothrix mutabilis subsp. mutabilis</name>
    <dbReference type="NCBI Taxonomy" id="66855"/>
    <lineage>
        <taxon>Bacteria</taxon>
        <taxon>Bacillati</taxon>
        <taxon>Actinomycetota</taxon>
        <taxon>Actinomycetes</taxon>
        <taxon>Pseudonocardiales</taxon>
        <taxon>Pseudonocardiaceae</taxon>
        <taxon>Saccharothrix</taxon>
    </lineage>
</organism>
<evidence type="ECO:0008006" key="5">
    <source>
        <dbReference type="Google" id="ProtNLM"/>
    </source>
</evidence>
<accession>A0ABP3DJA3</accession>
<dbReference type="RefSeq" id="WP_343935010.1">
    <property type="nucleotide sequence ID" value="NZ_BAAABU010000007.1"/>
</dbReference>
<keyword evidence="1" id="KW-0143">Chaperone</keyword>
<evidence type="ECO:0000313" key="3">
    <source>
        <dbReference type="EMBL" id="GAA0234133.1"/>
    </source>
</evidence>
<feature type="signal peptide" evidence="2">
    <location>
        <begin position="1"/>
        <end position="21"/>
    </location>
</feature>
<dbReference type="InterPro" id="IPR000740">
    <property type="entry name" value="GrpE"/>
</dbReference>
<protein>
    <recommendedName>
        <fullName evidence="5">GrpE protein</fullName>
    </recommendedName>
</protein>
<dbReference type="Pfam" id="PF01025">
    <property type="entry name" value="GrpE"/>
    <property type="match status" value="1"/>
</dbReference>
<dbReference type="EMBL" id="BAAABU010000007">
    <property type="protein sequence ID" value="GAA0234133.1"/>
    <property type="molecule type" value="Genomic_DNA"/>
</dbReference>
<comment type="caution">
    <text evidence="3">The sequence shown here is derived from an EMBL/GenBank/DDBJ whole genome shotgun (WGS) entry which is preliminary data.</text>
</comment>
<keyword evidence="4" id="KW-1185">Reference proteome</keyword>
<proteinExistence type="predicted"/>
<keyword evidence="2" id="KW-0732">Signal</keyword>
<sequence length="257" mass="25972">MNRTAIALVVLGALITFPALALVLAPGAPAVDVREVAVSAVESARRSADPVGIADEVAAVLPAGARAVVVRPARGNEPPSRTATPRVAVLVGAVDQAAVGLLVAGGGMVGAHATPDGWWASVAVPATVPPPTLPALALLVGAVLLGAAATGVNRGRAAPPSASRQKDVLVRGLTDLMPKLPEGVAWQAENLLAAAGVRVVVPDGRPVDPNRHHVIATEPTDDEDVVDTVARTVRPGYADGERIVVCPSVVAYVREPG</sequence>
<feature type="chain" id="PRO_5046690216" description="GrpE protein" evidence="2">
    <location>
        <begin position="22"/>
        <end position="257"/>
    </location>
</feature>
<dbReference type="Proteomes" id="UP001500416">
    <property type="component" value="Unassembled WGS sequence"/>
</dbReference>
<gene>
    <name evidence="3" type="ORF">GCM10010492_36230</name>
</gene>
<evidence type="ECO:0000256" key="1">
    <source>
        <dbReference type="ARBA" id="ARBA00023186"/>
    </source>
</evidence>
<reference evidence="4" key="1">
    <citation type="journal article" date="2019" name="Int. J. Syst. Evol. Microbiol.">
        <title>The Global Catalogue of Microorganisms (GCM) 10K type strain sequencing project: providing services to taxonomists for standard genome sequencing and annotation.</title>
        <authorList>
            <consortium name="The Broad Institute Genomics Platform"/>
            <consortium name="The Broad Institute Genome Sequencing Center for Infectious Disease"/>
            <person name="Wu L."/>
            <person name="Ma J."/>
        </authorList>
    </citation>
    <scope>NUCLEOTIDE SEQUENCE [LARGE SCALE GENOMIC DNA]</scope>
    <source>
        <strain evidence="4">JCM 3380</strain>
    </source>
</reference>